<feature type="transmembrane region" description="Helical" evidence="8">
    <location>
        <begin position="150"/>
        <end position="171"/>
    </location>
</feature>
<dbReference type="PANTHER" id="PTHR13929:SF0">
    <property type="entry name" value="UBIA PRENYLTRANSFERASE DOMAIN-CONTAINING PROTEIN 1"/>
    <property type="match status" value="1"/>
</dbReference>
<reference evidence="10 11" key="1">
    <citation type="submission" date="2020-02" db="EMBL/GenBank/DDBJ databases">
        <title>Out from the shadows clarifying the taxonomy of the family Cryomorphaceae and related taxa by utilizing the GTDB taxonomic framework.</title>
        <authorList>
            <person name="Bowman J.P."/>
        </authorList>
    </citation>
    <scope>NUCLEOTIDE SEQUENCE [LARGE SCALE GENOMIC DNA]</scope>
    <source>
        <strain evidence="10 11">QSSC 1-22</strain>
    </source>
</reference>
<dbReference type="GO" id="GO:0046428">
    <property type="term" value="F:1,4-dihydroxy-2-naphthoate polyprenyltransferase activity"/>
    <property type="evidence" value="ECO:0007669"/>
    <property type="project" value="UniProtKB-UniRule"/>
</dbReference>
<dbReference type="EMBL" id="JAAGVY010000006">
    <property type="protein sequence ID" value="NEN22930.1"/>
    <property type="molecule type" value="Genomic_DNA"/>
</dbReference>
<dbReference type="CDD" id="cd13962">
    <property type="entry name" value="PT_UbiA_UBIAD1"/>
    <property type="match status" value="1"/>
</dbReference>
<evidence type="ECO:0000256" key="4">
    <source>
        <dbReference type="ARBA" id="ARBA00022679"/>
    </source>
</evidence>
<evidence type="ECO:0000256" key="7">
    <source>
        <dbReference type="ARBA" id="ARBA00023136"/>
    </source>
</evidence>
<keyword evidence="11" id="KW-1185">Reference proteome</keyword>
<feature type="transmembrane region" description="Helical" evidence="8">
    <location>
        <begin position="249"/>
        <end position="268"/>
    </location>
</feature>
<evidence type="ECO:0000256" key="5">
    <source>
        <dbReference type="ARBA" id="ARBA00022692"/>
    </source>
</evidence>
<name>A0A7K3WMQ3_9FLAO</name>
<dbReference type="PIRSF" id="PIRSF005355">
    <property type="entry name" value="UBIAD1"/>
    <property type="match status" value="1"/>
</dbReference>
<keyword evidence="6 8" id="KW-1133">Transmembrane helix</keyword>
<keyword evidence="3 8" id="KW-1003">Cell membrane</keyword>
<evidence type="ECO:0000256" key="9">
    <source>
        <dbReference type="NCBIfam" id="TIGR00751"/>
    </source>
</evidence>
<keyword evidence="7 8" id="KW-0472">Membrane</keyword>
<evidence type="ECO:0000256" key="2">
    <source>
        <dbReference type="ARBA" id="ARBA00022428"/>
    </source>
</evidence>
<dbReference type="NCBIfam" id="TIGR00751">
    <property type="entry name" value="menA"/>
    <property type="match status" value="1"/>
</dbReference>
<dbReference type="Pfam" id="PF01040">
    <property type="entry name" value="UbiA"/>
    <property type="match status" value="1"/>
</dbReference>
<comment type="catalytic activity">
    <reaction evidence="8">
        <text>an all-trans-polyprenyl diphosphate + 1,4-dihydroxy-2-naphthoate + H(+) = a 2-demethylmenaquinol + CO2 + diphosphate</text>
        <dbReference type="Rhea" id="RHEA:26478"/>
        <dbReference type="Rhea" id="RHEA-COMP:9563"/>
        <dbReference type="Rhea" id="RHEA-COMP:9564"/>
        <dbReference type="ChEBI" id="CHEBI:11173"/>
        <dbReference type="ChEBI" id="CHEBI:15378"/>
        <dbReference type="ChEBI" id="CHEBI:16526"/>
        <dbReference type="ChEBI" id="CHEBI:33019"/>
        <dbReference type="ChEBI" id="CHEBI:55437"/>
        <dbReference type="ChEBI" id="CHEBI:58914"/>
        <dbReference type="EC" id="2.5.1.74"/>
    </reaction>
</comment>
<evidence type="ECO:0000256" key="1">
    <source>
        <dbReference type="ARBA" id="ARBA00004141"/>
    </source>
</evidence>
<feature type="transmembrane region" description="Helical" evidence="8">
    <location>
        <begin position="116"/>
        <end position="138"/>
    </location>
</feature>
<keyword evidence="5 8" id="KW-0812">Transmembrane</keyword>
<gene>
    <name evidence="8" type="primary">menA</name>
    <name evidence="10" type="ORF">G3O08_05385</name>
</gene>
<dbReference type="GO" id="GO:0009234">
    <property type="term" value="P:menaquinone biosynthetic process"/>
    <property type="evidence" value="ECO:0007669"/>
    <property type="project" value="UniProtKB-UniRule"/>
</dbReference>
<protein>
    <recommendedName>
        <fullName evidence="8 9">1,4-dihydroxy-2-naphthoate octaprenyltransferase</fullName>
        <shortName evidence="8">DHNA-octaprenyltransferase</shortName>
        <ecNumber evidence="8 9">2.5.1.74</ecNumber>
    </recommendedName>
</protein>
<dbReference type="Gene3D" id="1.10.357.140">
    <property type="entry name" value="UbiA prenyltransferase"/>
    <property type="match status" value="1"/>
</dbReference>
<dbReference type="InterPro" id="IPR000537">
    <property type="entry name" value="UbiA_prenyltransferase"/>
</dbReference>
<dbReference type="InterPro" id="IPR026046">
    <property type="entry name" value="UBIAD1"/>
</dbReference>
<dbReference type="RefSeq" id="WP_163283652.1">
    <property type="nucleotide sequence ID" value="NZ_JAAGVY010000006.1"/>
</dbReference>
<sequence length="300" mass="32964">MAKIESWFKAFRLRTLPLSFSSVILGSMLALYKDAFQPAILIGALITTLFLQILSNLANDYGDHKNGIDNDNRLGPKRSVQSGEITPRQMIAGIVICSILAFASGLWLLYEVSKKADLTIVLSFLIIGLLAIGAAIKYTVGKNPYGYKGLGDIAVFLFFGIIGVAGTYFLHTNQMDWKELLPAVSIGLLATGVLNLNNLRDIENDRDSNKRSLVVIMGLKKAKIYHAFLILGSIAAVIVYTFLEYHSNYQFLFLIAAPMLIQNVLVVFRSTSSAEFDAELKKLALATLIFAITIGIGLNY</sequence>
<feature type="transmembrane region" description="Helical" evidence="8">
    <location>
        <begin position="90"/>
        <end position="110"/>
    </location>
</feature>
<keyword evidence="2 8" id="KW-0474">Menaquinone biosynthesis</keyword>
<comment type="pathway">
    <text evidence="8">Quinol/quinone metabolism; menaquinone biosynthesis; menaquinol from 1,4-dihydroxy-2-naphthoate: step 1/2.</text>
</comment>
<feature type="transmembrane region" description="Helical" evidence="8">
    <location>
        <begin position="38"/>
        <end position="58"/>
    </location>
</feature>
<feature type="transmembrane region" description="Helical" evidence="8">
    <location>
        <begin position="224"/>
        <end position="243"/>
    </location>
</feature>
<feature type="transmembrane region" description="Helical" evidence="8">
    <location>
        <begin position="183"/>
        <end position="203"/>
    </location>
</feature>
<comment type="caution">
    <text evidence="10">The sequence shown here is derived from an EMBL/GenBank/DDBJ whole genome shotgun (WGS) entry which is preliminary data.</text>
</comment>
<dbReference type="GO" id="GO:0042371">
    <property type="term" value="P:vitamin K biosynthetic process"/>
    <property type="evidence" value="ECO:0007669"/>
    <property type="project" value="TreeGrafter"/>
</dbReference>
<evidence type="ECO:0000256" key="6">
    <source>
        <dbReference type="ARBA" id="ARBA00022989"/>
    </source>
</evidence>
<organism evidence="10 11">
    <name type="scientific">Cryomorpha ignava</name>
    <dbReference type="NCBI Taxonomy" id="101383"/>
    <lineage>
        <taxon>Bacteria</taxon>
        <taxon>Pseudomonadati</taxon>
        <taxon>Bacteroidota</taxon>
        <taxon>Flavobacteriia</taxon>
        <taxon>Flavobacteriales</taxon>
        <taxon>Cryomorphaceae</taxon>
        <taxon>Cryomorpha</taxon>
    </lineage>
</organism>
<evidence type="ECO:0000313" key="11">
    <source>
        <dbReference type="Proteomes" id="UP000486602"/>
    </source>
</evidence>
<feature type="transmembrane region" description="Helical" evidence="8">
    <location>
        <begin position="280"/>
        <end position="298"/>
    </location>
</feature>
<keyword evidence="4 8" id="KW-0808">Transferase</keyword>
<evidence type="ECO:0000256" key="3">
    <source>
        <dbReference type="ARBA" id="ARBA00022475"/>
    </source>
</evidence>
<feature type="transmembrane region" description="Helical" evidence="8">
    <location>
        <begin position="12"/>
        <end position="32"/>
    </location>
</feature>
<evidence type="ECO:0000313" key="10">
    <source>
        <dbReference type="EMBL" id="NEN22930.1"/>
    </source>
</evidence>
<evidence type="ECO:0000256" key="8">
    <source>
        <dbReference type="HAMAP-Rule" id="MF_01937"/>
    </source>
</evidence>
<comment type="similarity">
    <text evidence="8">Belongs to the MenA family. Type 1 subfamily.</text>
</comment>
<dbReference type="InterPro" id="IPR004657">
    <property type="entry name" value="MenA"/>
</dbReference>
<comment type="function">
    <text evidence="8">Conversion of 1,4-dihydroxy-2-naphthoate (DHNA) to demethylmenaquinone (DMK).</text>
</comment>
<proteinExistence type="inferred from homology"/>
<dbReference type="EC" id="2.5.1.74" evidence="8 9"/>
<dbReference type="HAMAP" id="MF_01937">
    <property type="entry name" value="MenA_1"/>
    <property type="match status" value="1"/>
</dbReference>
<comment type="subcellular location">
    <subcellularLocation>
        <location evidence="8">Cell membrane</location>
        <topology evidence="8">Multi-pass membrane protein</topology>
    </subcellularLocation>
    <subcellularLocation>
        <location evidence="1">Membrane</location>
        <topology evidence="1">Multi-pass membrane protein</topology>
    </subcellularLocation>
</comment>
<dbReference type="AlphaFoldDB" id="A0A7K3WMQ3"/>
<dbReference type="PANTHER" id="PTHR13929">
    <property type="entry name" value="1,4-DIHYDROXY-2-NAPHTHOATE OCTAPRENYLTRANSFERASE"/>
    <property type="match status" value="1"/>
</dbReference>
<dbReference type="Proteomes" id="UP000486602">
    <property type="component" value="Unassembled WGS sequence"/>
</dbReference>
<dbReference type="UniPathway" id="UPA00079">
    <property type="reaction ID" value="UER00168"/>
</dbReference>
<dbReference type="NCBIfam" id="NF004750">
    <property type="entry name" value="PRK06080.1-2"/>
    <property type="match status" value="1"/>
</dbReference>
<dbReference type="GO" id="GO:0005886">
    <property type="term" value="C:plasma membrane"/>
    <property type="evidence" value="ECO:0007669"/>
    <property type="project" value="UniProtKB-SubCell"/>
</dbReference>
<dbReference type="InterPro" id="IPR044878">
    <property type="entry name" value="UbiA_sf"/>
</dbReference>
<accession>A0A7K3WMQ3</accession>